<keyword evidence="1" id="KW-0812">Transmembrane</keyword>
<dbReference type="InterPro" id="IPR046160">
    <property type="entry name" value="DUF6162"/>
</dbReference>
<dbReference type="Proteomes" id="UP000006055">
    <property type="component" value="Chromosome"/>
</dbReference>
<evidence type="ECO:0000313" key="2">
    <source>
        <dbReference type="EMBL" id="AFM27407.1"/>
    </source>
</evidence>
<dbReference type="AlphaFoldDB" id="I4CCW6"/>
<protein>
    <submittedName>
        <fullName evidence="2">Uncharacterized protein</fullName>
    </submittedName>
</protein>
<evidence type="ECO:0000313" key="3">
    <source>
        <dbReference type="Proteomes" id="UP000006055"/>
    </source>
</evidence>
<sequence>MKKPNIEIVRPANARGEKYGLLIALLVIVVAWAGLIHCRSHHEERVGLEAWQVGAFRDLNTAEQGLFGDLRVAAEEVHQAYLDQNGTWPRVDTLQAEGIAPFTQDKAWRNRGKIEWSDRLEDERGLDRIIYLGLRSDSGTTGSFLLEIHHHRQVDQDGPPYRVWHHPGRPESPTDVNWNSLVQTGWKEIVAYQGEDEVRRLKGIKQ</sequence>
<evidence type="ECO:0000256" key="1">
    <source>
        <dbReference type="SAM" id="Phobius"/>
    </source>
</evidence>
<accession>I4CCW6</accession>
<dbReference type="RefSeq" id="WP_014812514.1">
    <property type="nucleotide sequence ID" value="NC_018025.1"/>
</dbReference>
<reference evidence="3" key="1">
    <citation type="submission" date="2012-06" db="EMBL/GenBank/DDBJ databases">
        <title>Complete sequence of chromosome of Desulfomonile tiedjei DSM 6799.</title>
        <authorList>
            <person name="Lucas S."/>
            <person name="Copeland A."/>
            <person name="Lapidus A."/>
            <person name="Glavina del Rio T."/>
            <person name="Dalin E."/>
            <person name="Tice H."/>
            <person name="Bruce D."/>
            <person name="Goodwin L."/>
            <person name="Pitluck S."/>
            <person name="Peters L."/>
            <person name="Ovchinnikova G."/>
            <person name="Zeytun A."/>
            <person name="Lu M."/>
            <person name="Kyrpides N."/>
            <person name="Mavromatis K."/>
            <person name="Ivanova N."/>
            <person name="Brettin T."/>
            <person name="Detter J.C."/>
            <person name="Han C."/>
            <person name="Larimer F."/>
            <person name="Land M."/>
            <person name="Hauser L."/>
            <person name="Markowitz V."/>
            <person name="Cheng J.-F."/>
            <person name="Hugenholtz P."/>
            <person name="Woyke T."/>
            <person name="Wu D."/>
            <person name="Spring S."/>
            <person name="Schroeder M."/>
            <person name="Brambilla E."/>
            <person name="Klenk H.-P."/>
            <person name="Eisen J.A."/>
        </authorList>
    </citation>
    <scope>NUCLEOTIDE SEQUENCE [LARGE SCALE GENOMIC DNA]</scope>
    <source>
        <strain evidence="3">ATCC 49306 / DSM 6799 / DCB-1</strain>
    </source>
</reference>
<dbReference type="Pfam" id="PF19659">
    <property type="entry name" value="DUF6162"/>
    <property type="match status" value="1"/>
</dbReference>
<proteinExistence type="predicted"/>
<dbReference type="KEGG" id="dti:Desti_4788"/>
<feature type="transmembrane region" description="Helical" evidence="1">
    <location>
        <begin position="20"/>
        <end position="37"/>
    </location>
</feature>
<name>I4CCW6_DESTA</name>
<dbReference type="HOGENOM" id="CLU_101377_0_0_7"/>
<dbReference type="STRING" id="706587.Desti_4788"/>
<keyword evidence="1" id="KW-1133">Transmembrane helix</keyword>
<dbReference type="OrthoDB" id="79932at2"/>
<organism evidence="2 3">
    <name type="scientific">Desulfomonile tiedjei (strain ATCC 49306 / DSM 6799 / DCB-1)</name>
    <dbReference type="NCBI Taxonomy" id="706587"/>
    <lineage>
        <taxon>Bacteria</taxon>
        <taxon>Pseudomonadati</taxon>
        <taxon>Thermodesulfobacteriota</taxon>
        <taxon>Desulfomonilia</taxon>
        <taxon>Desulfomonilales</taxon>
        <taxon>Desulfomonilaceae</taxon>
        <taxon>Desulfomonile</taxon>
    </lineage>
</organism>
<dbReference type="EMBL" id="CP003360">
    <property type="protein sequence ID" value="AFM27407.1"/>
    <property type="molecule type" value="Genomic_DNA"/>
</dbReference>
<dbReference type="eggNOG" id="ENOG5033FVF">
    <property type="taxonomic scope" value="Bacteria"/>
</dbReference>
<keyword evidence="3" id="KW-1185">Reference proteome</keyword>
<keyword evidence="1" id="KW-0472">Membrane</keyword>
<gene>
    <name evidence="2" type="ordered locus">Desti_4788</name>
</gene>